<evidence type="ECO:0000256" key="1">
    <source>
        <dbReference type="SAM" id="Coils"/>
    </source>
</evidence>
<dbReference type="PROSITE" id="PS50106">
    <property type="entry name" value="PDZ"/>
    <property type="match status" value="4"/>
</dbReference>
<protein>
    <submittedName>
        <fullName evidence="5">DLG5</fullName>
    </submittedName>
</protein>
<dbReference type="PANTHER" id="PTHR46360:SF1">
    <property type="entry name" value="DISKS LARGE HOMOLOG 5"/>
    <property type="match status" value="1"/>
</dbReference>
<dbReference type="SUPFAM" id="SSF50044">
    <property type="entry name" value="SH3-domain"/>
    <property type="match status" value="1"/>
</dbReference>
<evidence type="ECO:0000313" key="6">
    <source>
        <dbReference type="Proteomes" id="UP001235939"/>
    </source>
</evidence>
<feature type="compositionally biased region" description="Polar residues" evidence="2">
    <location>
        <begin position="1137"/>
        <end position="1158"/>
    </location>
</feature>
<feature type="region of interest" description="Disordered" evidence="2">
    <location>
        <begin position="708"/>
        <end position="730"/>
    </location>
</feature>
<dbReference type="InterPro" id="IPR036034">
    <property type="entry name" value="PDZ_sf"/>
</dbReference>
<gene>
    <name evidence="5" type="ORF">LAZ67_1004329</name>
</gene>
<dbReference type="InterPro" id="IPR035537">
    <property type="entry name" value="DLG5_SH3"/>
</dbReference>
<dbReference type="InterPro" id="IPR053004">
    <property type="entry name" value="MAGUK_Signaling_Regulators"/>
</dbReference>
<feature type="region of interest" description="Disordered" evidence="2">
    <location>
        <begin position="766"/>
        <end position="809"/>
    </location>
</feature>
<feature type="compositionally biased region" description="Polar residues" evidence="2">
    <location>
        <begin position="54"/>
        <end position="74"/>
    </location>
</feature>
<organism evidence="5 6">
    <name type="scientific">Cordylochernes scorpioides</name>
    <dbReference type="NCBI Taxonomy" id="51811"/>
    <lineage>
        <taxon>Eukaryota</taxon>
        <taxon>Metazoa</taxon>
        <taxon>Ecdysozoa</taxon>
        <taxon>Arthropoda</taxon>
        <taxon>Chelicerata</taxon>
        <taxon>Arachnida</taxon>
        <taxon>Pseudoscorpiones</taxon>
        <taxon>Cheliferoidea</taxon>
        <taxon>Chernetidae</taxon>
        <taxon>Cordylochernes</taxon>
    </lineage>
</organism>
<dbReference type="CDD" id="cd06767">
    <property type="entry name" value="PDZ3_DLG5-like"/>
    <property type="match status" value="1"/>
</dbReference>
<evidence type="ECO:0000259" key="4">
    <source>
        <dbReference type="PROSITE" id="PS50106"/>
    </source>
</evidence>
<dbReference type="Gene3D" id="2.30.30.40">
    <property type="entry name" value="SH3 Domains"/>
    <property type="match status" value="1"/>
</dbReference>
<feature type="domain" description="PDZ" evidence="4">
    <location>
        <begin position="1161"/>
        <end position="1239"/>
    </location>
</feature>
<feature type="coiled-coil region" evidence="1">
    <location>
        <begin position="243"/>
        <end position="431"/>
    </location>
</feature>
<dbReference type="Proteomes" id="UP001235939">
    <property type="component" value="Chromosome 01"/>
</dbReference>
<keyword evidence="1" id="KW-0175">Coiled coil</keyword>
<dbReference type="EMBL" id="CP092863">
    <property type="protein sequence ID" value="UYV61315.1"/>
    <property type="molecule type" value="Genomic_DNA"/>
</dbReference>
<evidence type="ECO:0000313" key="5">
    <source>
        <dbReference type="EMBL" id="UYV61315.1"/>
    </source>
</evidence>
<dbReference type="PANTHER" id="PTHR46360">
    <property type="entry name" value="DISKS LARGE HOMOLOG 5"/>
    <property type="match status" value="1"/>
</dbReference>
<dbReference type="InterPro" id="IPR001478">
    <property type="entry name" value="PDZ"/>
</dbReference>
<feature type="domain" description="Guanylate kinase-like" evidence="3">
    <location>
        <begin position="1392"/>
        <end position="1555"/>
    </location>
</feature>
<sequence length="1570" mass="177591">MMYLSMGNSQKPGGSGSGIQDESSQGDVQQSNLTLVKADLRTSTERRRERHKISANSGDLTKNQGMSSSDHSLNTASTQEIEVHRTPPRAMPQSDLIHNKHKELTYLRQLETMKEDYDSIYKRFADLMSTHSSTVSQLEVANEETNCWRKRYEDLMHECNNAMRERNALQQQCTAAIHKWDSALRERNEAKEQLAKCQQQRDEAMKEINQAMAIRIKASKDITRLTEERNAAIQEYSLIMSERESVHKDIERLQEELTQSQKLLESSEGLLKASLKELETIRRELSASTQQRDEAIQKYNDLQEKYASSLDETGRQTKHLKQRSDDLEQVNQELENLRRQHERLQRELVEAQQEAEVCKRRRDWAFSERDKIVLERESIRTLCDKLRRERDRAVSELAESLRDSDDIKRQRNEASKELKDLKDKLEAHVEKDSRLNSISNQSHDSAIDADLQDWDLETLQMELNVEEEEELGFEISGGKDDPQYPNDVSFYVTKIKAGGPAENKLRMWDCLTTVNGSDLNNLEKKAALEILNQAKPSMTLILRRHKHILNQDLHSVILQLSSDKPHGLTFESGLYVSRVEENSAAEGSLFVGDRIVKVNGQMVSSVTELNKQFANSIVTLLVSKSGFVKDHPEMADATVQTEKKDPPPVENTTHRLVAQPKSLPLPELKDEEDPIAELDSVLEHYGKTSSSSKVGNSNGGTWPKYRGPPIHQCGGTSFHAKKKKERQSLSSYTKHFEIFDKQKIEPKGEMDERMYLKCSPECSAQYGPPATSSPLGSPITHSTPHSSSSSYTSPEMASPHKASQNERFINPDYTVVSGHRDKDVMEFYKTRGPRVPHKYSSRPRSANYVHPSNDFISPKYPKPSLEYVTSPLYTTATPQSLLCNNLPFYTLPTSHNHTESCYPCYSGEINPQPGQYAPKDRYCLTPPPCPQFHYHHSPTSSMEMMLQPPKPMAQYNDGLSTFPKRTPRIRIPSNPSVTSKSSTGKVSNSSIDKVSMSERDSPLPSFSVEWLTPDKSFSGDIRNRKPKIGDMRSIYLEKSSEPLGIQIACGASGGIFVSSVNEHSLAAQAGVQVGDQLLEVCGINMRCATYDLAANVLRQCGESVTMLIQFNPDKYKNILCKKSKSSSSESKSSSSEDLSTSTASHKHSSGTTPDSSPSEPRVVILKKATSNLGISLLGGNAVGIFVHSVQEDSPASELEVGDQILEYNNIDLRHATAEEAAYELAKPAESVKILVKKDLKKFHEIQDKPGDAFYIRALVDRMGTTDDALSFHKEDILFVENTMYNGVPGLWQAWLVSPEGEKVKSGIIPSKFKIEEELMMSRSLGDLDSEDSRRSSTSARRSFFRRKKHQRCNSKDSKELASFSDVSISCTEIVGEELPVYQRIERLDCIRKRPVIIVGPLMEAVIDKLENDYPIIFQRCVPEILYGSLKDIEMGMKENRIVDYCRRGSHFECITTSSIVDLANRSYHALLDVSLSAVERLHKCQLYPIVVFLKYKSTKQIRDVKNLTKKVTTKAAKEMYEHALKLENEYKHFINASVQGLNFEYMCTQVKTNVDEEQRRPLWIPFSTKI</sequence>
<feature type="region of interest" description="Disordered" evidence="2">
    <location>
        <begin position="1"/>
        <end position="74"/>
    </location>
</feature>
<dbReference type="CDD" id="cd06766">
    <property type="entry name" value="PDZ4_DLG5-like"/>
    <property type="match status" value="1"/>
</dbReference>
<dbReference type="PROSITE" id="PS50052">
    <property type="entry name" value="GUANYLATE_KINASE_2"/>
    <property type="match status" value="1"/>
</dbReference>
<feature type="domain" description="PDZ" evidence="4">
    <location>
        <begin position="1033"/>
        <end position="1112"/>
    </location>
</feature>
<reference evidence="5 6" key="1">
    <citation type="submission" date="2022-01" db="EMBL/GenBank/DDBJ databases">
        <title>A chromosomal length assembly of Cordylochernes scorpioides.</title>
        <authorList>
            <person name="Zeh D."/>
            <person name="Zeh J."/>
        </authorList>
    </citation>
    <scope>NUCLEOTIDE SEQUENCE [LARGE SCALE GENOMIC DNA]</scope>
    <source>
        <strain evidence="5">IN4F17</strain>
        <tissue evidence="5">Whole Body</tissue>
    </source>
</reference>
<feature type="compositionally biased region" description="Low complexity" evidence="2">
    <location>
        <begin position="976"/>
        <end position="990"/>
    </location>
</feature>
<feature type="compositionally biased region" description="Low complexity" evidence="2">
    <location>
        <begin position="1125"/>
        <end position="1136"/>
    </location>
</feature>
<dbReference type="InterPro" id="IPR036028">
    <property type="entry name" value="SH3-like_dom_sf"/>
</dbReference>
<dbReference type="InterPro" id="IPR008145">
    <property type="entry name" value="GK/Ca_channel_bsu"/>
</dbReference>
<feature type="region of interest" description="Disordered" evidence="2">
    <location>
        <begin position="964"/>
        <end position="998"/>
    </location>
</feature>
<dbReference type="SUPFAM" id="SSF52540">
    <property type="entry name" value="P-loop containing nucleoside triphosphate hydrolases"/>
    <property type="match status" value="1"/>
</dbReference>
<dbReference type="Pfam" id="PF00595">
    <property type="entry name" value="PDZ"/>
    <property type="match status" value="4"/>
</dbReference>
<feature type="coiled-coil region" evidence="1">
    <location>
        <begin position="152"/>
        <end position="214"/>
    </location>
</feature>
<feature type="domain" description="PDZ" evidence="4">
    <location>
        <begin position="555"/>
        <end position="607"/>
    </location>
</feature>
<feature type="compositionally biased region" description="Basic and acidic residues" evidence="2">
    <location>
        <begin position="38"/>
        <end position="47"/>
    </location>
</feature>
<dbReference type="SMART" id="SM00228">
    <property type="entry name" value="PDZ"/>
    <property type="match status" value="4"/>
</dbReference>
<dbReference type="Gene3D" id="3.40.50.300">
    <property type="entry name" value="P-loop containing nucleotide triphosphate hydrolases"/>
    <property type="match status" value="1"/>
</dbReference>
<feature type="compositionally biased region" description="Low complexity" evidence="2">
    <location>
        <begin position="777"/>
        <end position="794"/>
    </location>
</feature>
<evidence type="ECO:0000256" key="2">
    <source>
        <dbReference type="SAM" id="MobiDB-lite"/>
    </source>
</evidence>
<dbReference type="CDD" id="cd11860">
    <property type="entry name" value="SH3_DLG5"/>
    <property type="match status" value="1"/>
</dbReference>
<accession>A0ABY6JYI9</accession>
<proteinExistence type="predicted"/>
<feature type="compositionally biased region" description="Polar residues" evidence="2">
    <location>
        <begin position="1"/>
        <end position="34"/>
    </location>
</feature>
<name>A0ABY6JYI9_9ARAC</name>
<dbReference type="InterPro" id="IPR027417">
    <property type="entry name" value="P-loop_NTPase"/>
</dbReference>
<dbReference type="Pfam" id="PF00625">
    <property type="entry name" value="Guanylate_kin"/>
    <property type="match status" value="1"/>
</dbReference>
<dbReference type="SMART" id="SM00072">
    <property type="entry name" value="GuKc"/>
    <property type="match status" value="1"/>
</dbReference>
<keyword evidence="6" id="KW-1185">Reference proteome</keyword>
<dbReference type="InterPro" id="IPR008144">
    <property type="entry name" value="Guanylate_kin-like_dom"/>
</dbReference>
<dbReference type="Gene3D" id="2.30.42.10">
    <property type="match status" value="4"/>
</dbReference>
<dbReference type="SUPFAM" id="SSF50156">
    <property type="entry name" value="PDZ domain-like"/>
    <property type="match status" value="4"/>
</dbReference>
<feature type="domain" description="PDZ" evidence="4">
    <location>
        <begin position="460"/>
        <end position="546"/>
    </location>
</feature>
<feature type="region of interest" description="Disordered" evidence="2">
    <location>
        <begin position="1125"/>
        <end position="1160"/>
    </location>
</feature>
<evidence type="ECO:0000259" key="3">
    <source>
        <dbReference type="PROSITE" id="PS50052"/>
    </source>
</evidence>